<sequence>MKSFSNHLVALSLATLSGIAGAAPAFTVTYEAPGVTDTTAAFTTKGVERFTTRQTGLNQSFTTTFGMTGSGAITGTYTNVDIANQNLYGGAEGNYALTSTGSASSAIYSLSLSSADPVTYFGFWLSALDAGNQLKFFKGDELVFSFSPDAVLALTGSCATGTSNPYCGNPKTGENTPQPYVFLNFFDQDASGFDRVEFSETVANSGYESDNHTVGRYVTTSGTVLNPVPEPGSLSLLGLSAVALVAARKRKKR</sequence>
<dbReference type="AlphaFoldDB" id="A0A7Z2VZW0"/>
<gene>
    <name evidence="3" type="ORF">HH212_22760</name>
</gene>
<evidence type="ECO:0000313" key="4">
    <source>
        <dbReference type="Proteomes" id="UP000502415"/>
    </source>
</evidence>
<accession>A0A7Z2VZW0</accession>
<keyword evidence="1" id="KW-0732">Signal</keyword>
<dbReference type="InterPro" id="IPR013424">
    <property type="entry name" value="Ice-binding_C"/>
</dbReference>
<keyword evidence="4" id="KW-1185">Reference proteome</keyword>
<dbReference type="Pfam" id="PF07589">
    <property type="entry name" value="PEP-CTERM"/>
    <property type="match status" value="1"/>
</dbReference>
<dbReference type="EMBL" id="CP051685">
    <property type="protein sequence ID" value="QJE02492.1"/>
    <property type="molecule type" value="Genomic_DNA"/>
</dbReference>
<name>A0A7Z2VZW0_9BURK</name>
<evidence type="ECO:0000256" key="1">
    <source>
        <dbReference type="SAM" id="SignalP"/>
    </source>
</evidence>
<feature type="domain" description="Ice-binding protein C-terminal" evidence="2">
    <location>
        <begin position="227"/>
        <end position="250"/>
    </location>
</feature>
<proteinExistence type="predicted"/>
<evidence type="ECO:0000259" key="2">
    <source>
        <dbReference type="Pfam" id="PF07589"/>
    </source>
</evidence>
<organism evidence="3 4">
    <name type="scientific">Massilia forsythiae</name>
    <dbReference type="NCBI Taxonomy" id="2728020"/>
    <lineage>
        <taxon>Bacteria</taxon>
        <taxon>Pseudomonadati</taxon>
        <taxon>Pseudomonadota</taxon>
        <taxon>Betaproteobacteria</taxon>
        <taxon>Burkholderiales</taxon>
        <taxon>Oxalobacteraceae</taxon>
        <taxon>Telluria group</taxon>
        <taxon>Massilia</taxon>
    </lineage>
</organism>
<dbReference type="RefSeq" id="WP_170204576.1">
    <property type="nucleotide sequence ID" value="NZ_CP051685.1"/>
</dbReference>
<dbReference type="NCBIfam" id="TIGR02595">
    <property type="entry name" value="PEP_CTERM"/>
    <property type="match status" value="1"/>
</dbReference>
<feature type="signal peptide" evidence="1">
    <location>
        <begin position="1"/>
        <end position="22"/>
    </location>
</feature>
<protein>
    <submittedName>
        <fullName evidence="3">PEP-CTERM sorting domain-containing protein</fullName>
    </submittedName>
</protein>
<dbReference type="KEGG" id="mfy:HH212_22760"/>
<reference evidence="3 4" key="1">
    <citation type="submission" date="2020-04" db="EMBL/GenBank/DDBJ databases">
        <title>Genome sequencing of novel species.</title>
        <authorList>
            <person name="Heo J."/>
            <person name="Kim S.-J."/>
            <person name="Kim J.-S."/>
            <person name="Hong S.-B."/>
            <person name="Kwon S.-W."/>
        </authorList>
    </citation>
    <scope>NUCLEOTIDE SEQUENCE [LARGE SCALE GENOMIC DNA]</scope>
    <source>
        <strain evidence="3 4">GN2-R2</strain>
    </source>
</reference>
<dbReference type="Proteomes" id="UP000502415">
    <property type="component" value="Chromosome"/>
</dbReference>
<evidence type="ECO:0000313" key="3">
    <source>
        <dbReference type="EMBL" id="QJE02492.1"/>
    </source>
</evidence>
<feature type="chain" id="PRO_5030532104" evidence="1">
    <location>
        <begin position="23"/>
        <end position="253"/>
    </location>
</feature>